<dbReference type="InterPro" id="IPR012677">
    <property type="entry name" value="Nucleotide-bd_a/b_plait_sf"/>
</dbReference>
<keyword evidence="4" id="KW-0508">mRNA splicing</keyword>
<protein>
    <submittedName>
        <fullName evidence="8">Poly(U)-binding-splicing factor puf60</fullName>
    </submittedName>
</protein>
<dbReference type="GO" id="GO:0003723">
    <property type="term" value="F:RNA binding"/>
    <property type="evidence" value="ECO:0007669"/>
    <property type="project" value="UniProtKB-UniRule"/>
</dbReference>
<dbReference type="Pfam" id="PF00076">
    <property type="entry name" value="RRM_1"/>
    <property type="match status" value="2"/>
</dbReference>
<dbReference type="PANTHER" id="PTHR47330">
    <property type="entry name" value="POLY(U)-BINDING-SPLICING FACTOR PUF60-B-RELATED"/>
    <property type="match status" value="1"/>
</dbReference>
<keyword evidence="2" id="KW-0507">mRNA processing</keyword>
<evidence type="ECO:0000256" key="4">
    <source>
        <dbReference type="ARBA" id="ARBA00023187"/>
    </source>
</evidence>
<comment type="subcellular location">
    <subcellularLocation>
        <location evidence="1">Nucleus</location>
    </subcellularLocation>
</comment>
<keyword evidence="5" id="KW-0539">Nucleus</keyword>
<dbReference type="PANTHER" id="PTHR47330:SF1">
    <property type="entry name" value="POLY(U)-BINDING-SPLICING FACTOR PUF60"/>
    <property type="match status" value="1"/>
</dbReference>
<evidence type="ECO:0000313" key="9">
    <source>
        <dbReference type="Proteomes" id="UP001626550"/>
    </source>
</evidence>
<evidence type="ECO:0000256" key="5">
    <source>
        <dbReference type="ARBA" id="ARBA00023242"/>
    </source>
</evidence>
<comment type="caution">
    <text evidence="8">The sequence shown here is derived from an EMBL/GenBank/DDBJ whole genome shotgun (WGS) entry which is preliminary data.</text>
</comment>
<evidence type="ECO:0000313" key="8">
    <source>
        <dbReference type="EMBL" id="KAL3318289.1"/>
    </source>
</evidence>
<dbReference type="InterPro" id="IPR035979">
    <property type="entry name" value="RBD_domain_sf"/>
</dbReference>
<organism evidence="8 9">
    <name type="scientific">Cichlidogyrus casuarinus</name>
    <dbReference type="NCBI Taxonomy" id="1844966"/>
    <lineage>
        <taxon>Eukaryota</taxon>
        <taxon>Metazoa</taxon>
        <taxon>Spiralia</taxon>
        <taxon>Lophotrochozoa</taxon>
        <taxon>Platyhelminthes</taxon>
        <taxon>Monogenea</taxon>
        <taxon>Monopisthocotylea</taxon>
        <taxon>Dactylogyridea</taxon>
        <taxon>Ancyrocephalidae</taxon>
        <taxon>Cichlidogyrus</taxon>
    </lineage>
</organism>
<dbReference type="GO" id="GO:0008380">
    <property type="term" value="P:RNA splicing"/>
    <property type="evidence" value="ECO:0007669"/>
    <property type="project" value="UniProtKB-KW"/>
</dbReference>
<dbReference type="AlphaFoldDB" id="A0ABD2QFK5"/>
<dbReference type="SUPFAM" id="SSF54928">
    <property type="entry name" value="RNA-binding domain, RBD"/>
    <property type="match status" value="2"/>
</dbReference>
<feature type="domain" description="RRM" evidence="7">
    <location>
        <begin position="313"/>
        <end position="388"/>
    </location>
</feature>
<evidence type="ECO:0000256" key="1">
    <source>
        <dbReference type="ARBA" id="ARBA00004123"/>
    </source>
</evidence>
<gene>
    <name evidence="8" type="primary">PUF60_2</name>
    <name evidence="8" type="ORF">Ciccas_003050</name>
</gene>
<dbReference type="SMART" id="SM00361">
    <property type="entry name" value="RRM_1"/>
    <property type="match status" value="2"/>
</dbReference>
<dbReference type="Proteomes" id="UP001626550">
    <property type="component" value="Unassembled WGS sequence"/>
</dbReference>
<evidence type="ECO:0000256" key="3">
    <source>
        <dbReference type="ARBA" id="ARBA00022884"/>
    </source>
</evidence>
<dbReference type="Gene3D" id="3.30.70.330">
    <property type="match status" value="3"/>
</dbReference>
<feature type="domain" description="RRM" evidence="7">
    <location>
        <begin position="90"/>
        <end position="168"/>
    </location>
</feature>
<dbReference type="InterPro" id="IPR000504">
    <property type="entry name" value="RRM_dom"/>
</dbReference>
<dbReference type="InterPro" id="IPR051974">
    <property type="entry name" value="PUF60_regulator"/>
</dbReference>
<accession>A0ABD2QFK5</accession>
<reference evidence="8 9" key="1">
    <citation type="submission" date="2024-11" db="EMBL/GenBank/DDBJ databases">
        <title>Adaptive evolution of stress response genes in parasites aligns with host niche diversity.</title>
        <authorList>
            <person name="Hahn C."/>
            <person name="Resl P."/>
        </authorList>
    </citation>
    <scope>NUCLEOTIDE SEQUENCE [LARGE SCALE GENOMIC DNA]</scope>
    <source>
        <strain evidence="8">EGGRZ-B1_66</strain>
        <tissue evidence="8">Body</tissue>
    </source>
</reference>
<keyword evidence="9" id="KW-1185">Reference proteome</keyword>
<feature type="domain" description="RRM" evidence="7">
    <location>
        <begin position="187"/>
        <end position="266"/>
    </location>
</feature>
<name>A0ABD2QFK5_9PLAT</name>
<dbReference type="GO" id="GO:0006397">
    <property type="term" value="P:mRNA processing"/>
    <property type="evidence" value="ECO:0007669"/>
    <property type="project" value="UniProtKB-KW"/>
</dbReference>
<sequence>MNSVVVKTFSSMPNTQKEPYGPIIHGPGASKKSEPYCLRVLEMSEREALAKAKKYAMEQSLQVVLKKQSINFATPAVLNLQKQQTLTMLNRIYVGSVNYDVTDAYVRDHFIQYGPIKSITMSWEGGTTRHKGYGFVEYEFPESAILATEQSNGLQFHGRIMKVGRPTNLPDPAPLIKQFIEEHDLKRRIFLIGVHQALNDADVEQVFSPFGKITRCKLETEIADPSTHRGLGYVDYSTEQSANIAVNSMNRFELGGKLLRVTKAICPPEFIRSFQNEVKPSHMMQQPVPEPIKPVSPPAAILLPPTTATESIGLLLLLNMVTVSEIDNELVNEVTEECQNFGQVKDVKIIPNPASPDEVRIFVVYSPSSAVDSAILSLDGRFFSGRKVVATRYDLSAYKSGNYFLQ</sequence>
<evidence type="ECO:0000259" key="7">
    <source>
        <dbReference type="PROSITE" id="PS50102"/>
    </source>
</evidence>
<dbReference type="CDD" id="cd12374">
    <property type="entry name" value="RRM_UHM_SPF45_PUF60"/>
    <property type="match status" value="1"/>
</dbReference>
<dbReference type="GO" id="GO:0005634">
    <property type="term" value="C:nucleus"/>
    <property type="evidence" value="ECO:0007669"/>
    <property type="project" value="UniProtKB-SubCell"/>
</dbReference>
<dbReference type="EMBL" id="JBJKFK010000262">
    <property type="protein sequence ID" value="KAL3318289.1"/>
    <property type="molecule type" value="Genomic_DNA"/>
</dbReference>
<dbReference type="PROSITE" id="PS50102">
    <property type="entry name" value="RRM"/>
    <property type="match status" value="3"/>
</dbReference>
<dbReference type="FunFam" id="3.30.70.330:FF:000382">
    <property type="entry name" value="G-patch domain-containing protein"/>
    <property type="match status" value="1"/>
</dbReference>
<dbReference type="SMART" id="SM00360">
    <property type="entry name" value="RRM"/>
    <property type="match status" value="3"/>
</dbReference>
<dbReference type="InterPro" id="IPR003954">
    <property type="entry name" value="RRM_euk-type"/>
</dbReference>
<evidence type="ECO:0000256" key="6">
    <source>
        <dbReference type="PROSITE-ProRule" id="PRU00176"/>
    </source>
</evidence>
<evidence type="ECO:0000256" key="2">
    <source>
        <dbReference type="ARBA" id="ARBA00022664"/>
    </source>
</evidence>
<proteinExistence type="predicted"/>
<keyword evidence="3 6" id="KW-0694">RNA-binding</keyword>